<organism evidence="13 14">
    <name type="scientific">Candidatus Portnoybacteria bacterium CG06_land_8_20_14_3_00_39_12</name>
    <dbReference type="NCBI Taxonomy" id="1974809"/>
    <lineage>
        <taxon>Bacteria</taxon>
        <taxon>Candidatus Portnoyibacteriota</taxon>
    </lineage>
</organism>
<dbReference type="PANTHER" id="PTHR21327:SF18">
    <property type="entry name" value="3,4-DIHYDROXY-2-BUTANONE 4-PHOSPHATE SYNTHASE"/>
    <property type="match status" value="1"/>
</dbReference>
<evidence type="ECO:0000256" key="9">
    <source>
        <dbReference type="ARBA" id="ARBA00043932"/>
    </source>
</evidence>
<evidence type="ECO:0000313" key="13">
    <source>
        <dbReference type="EMBL" id="PIU74763.1"/>
    </source>
</evidence>
<dbReference type="Pfam" id="PF00925">
    <property type="entry name" value="GTP_cyclohydro2"/>
    <property type="match status" value="1"/>
</dbReference>
<feature type="binding site" evidence="11">
    <location>
        <position position="64"/>
    </location>
    <ligand>
        <name>Zn(2+)</name>
        <dbReference type="ChEBI" id="CHEBI:29105"/>
        <note>catalytic</note>
    </ligand>
</feature>
<feature type="active site" description="Proton acceptor" evidence="11">
    <location>
        <position position="125"/>
    </location>
</feature>
<dbReference type="EC" id="3.5.4.25" evidence="11"/>
<feature type="active site" description="Nucleophile" evidence="11">
    <location>
        <position position="127"/>
    </location>
</feature>
<keyword evidence="4 11" id="KW-0479">Metal-binding</keyword>
<name>A0A2M7AW35_9BACT</name>
<evidence type="ECO:0000256" key="11">
    <source>
        <dbReference type="HAMAP-Rule" id="MF_00179"/>
    </source>
</evidence>
<evidence type="ECO:0000256" key="4">
    <source>
        <dbReference type="ARBA" id="ARBA00022723"/>
    </source>
</evidence>
<gene>
    <name evidence="11 13" type="primary">ribA</name>
    <name evidence="13" type="ORF">COS76_04425</name>
</gene>
<comment type="catalytic activity">
    <reaction evidence="10 11">
        <text>GTP + 4 H2O = 2,5-diamino-6-hydroxy-4-(5-phosphoribosylamino)-pyrimidine + formate + 2 phosphate + 3 H(+)</text>
        <dbReference type="Rhea" id="RHEA:23704"/>
        <dbReference type="ChEBI" id="CHEBI:15377"/>
        <dbReference type="ChEBI" id="CHEBI:15378"/>
        <dbReference type="ChEBI" id="CHEBI:15740"/>
        <dbReference type="ChEBI" id="CHEBI:37565"/>
        <dbReference type="ChEBI" id="CHEBI:43474"/>
        <dbReference type="ChEBI" id="CHEBI:58614"/>
        <dbReference type="EC" id="3.5.4.25"/>
    </reaction>
</comment>
<keyword evidence="7 11" id="KW-0862">Zinc</keyword>
<comment type="caution">
    <text evidence="13">The sequence shown here is derived from an EMBL/GenBank/DDBJ whole genome shotgun (WGS) entry which is preliminary data.</text>
</comment>
<evidence type="ECO:0000256" key="3">
    <source>
        <dbReference type="ARBA" id="ARBA00022619"/>
    </source>
</evidence>
<comment type="similarity">
    <text evidence="11">Belongs to the GTP cyclohydrolase II family.</text>
</comment>
<feature type="domain" description="GTP cyclohydrolase II" evidence="12">
    <location>
        <begin position="6"/>
        <end position="169"/>
    </location>
</feature>
<dbReference type="GO" id="GO:0009231">
    <property type="term" value="P:riboflavin biosynthetic process"/>
    <property type="evidence" value="ECO:0007669"/>
    <property type="project" value="UniProtKB-UniRule"/>
</dbReference>
<evidence type="ECO:0000259" key="12">
    <source>
        <dbReference type="Pfam" id="PF00925"/>
    </source>
</evidence>
<evidence type="ECO:0000313" key="14">
    <source>
        <dbReference type="Proteomes" id="UP000228775"/>
    </source>
</evidence>
<keyword evidence="8 11" id="KW-0342">GTP-binding</keyword>
<reference evidence="14" key="1">
    <citation type="submission" date="2017-09" db="EMBL/GenBank/DDBJ databases">
        <title>Depth-based differentiation of microbial function through sediment-hosted aquifers and enrichment of novel symbionts in the deep terrestrial subsurface.</title>
        <authorList>
            <person name="Probst A.J."/>
            <person name="Ladd B."/>
            <person name="Jarett J.K."/>
            <person name="Geller-Mcgrath D.E."/>
            <person name="Sieber C.M.K."/>
            <person name="Emerson J.B."/>
            <person name="Anantharaman K."/>
            <person name="Thomas B.C."/>
            <person name="Malmstrom R."/>
            <person name="Stieglmeier M."/>
            <person name="Klingl A."/>
            <person name="Woyke T."/>
            <person name="Ryan C.M."/>
            <person name="Banfield J.F."/>
        </authorList>
    </citation>
    <scope>NUCLEOTIDE SEQUENCE [LARGE SCALE GENOMIC DNA]</scope>
</reference>
<dbReference type="HAMAP" id="MF_00179">
    <property type="entry name" value="RibA"/>
    <property type="match status" value="1"/>
</dbReference>
<dbReference type="Proteomes" id="UP000228775">
    <property type="component" value="Unassembled WGS sequence"/>
</dbReference>
<comment type="cofactor">
    <cofactor evidence="11">
        <name>Zn(2+)</name>
        <dbReference type="ChEBI" id="CHEBI:29105"/>
    </cofactor>
    <text evidence="11">Binds 1 zinc ion per subunit.</text>
</comment>
<dbReference type="GO" id="GO:0005525">
    <property type="term" value="F:GTP binding"/>
    <property type="evidence" value="ECO:0007669"/>
    <property type="project" value="UniProtKB-KW"/>
</dbReference>
<dbReference type="GO" id="GO:0005829">
    <property type="term" value="C:cytosol"/>
    <property type="evidence" value="ECO:0007669"/>
    <property type="project" value="TreeGrafter"/>
</dbReference>
<evidence type="ECO:0000256" key="10">
    <source>
        <dbReference type="ARBA" id="ARBA00049295"/>
    </source>
</evidence>
<dbReference type="PANTHER" id="PTHR21327">
    <property type="entry name" value="GTP CYCLOHYDROLASE II-RELATED"/>
    <property type="match status" value="1"/>
</dbReference>
<proteinExistence type="inferred from homology"/>
<dbReference type="AlphaFoldDB" id="A0A2M7AW35"/>
<evidence type="ECO:0000256" key="5">
    <source>
        <dbReference type="ARBA" id="ARBA00022741"/>
    </source>
</evidence>
<comment type="function">
    <text evidence="9 11">Catalyzes the conversion of GTP to 2,5-diamino-6-ribosylamino-4(3H)-pyrimidinone 5'-phosphate (DARP), formate and pyrophosphate.</text>
</comment>
<feature type="binding site" evidence="11">
    <location>
        <position position="66"/>
    </location>
    <ligand>
        <name>Zn(2+)</name>
        <dbReference type="ChEBI" id="CHEBI:29105"/>
        <note>catalytic</note>
    </ligand>
</feature>
<feature type="binding site" evidence="11">
    <location>
        <position position="69"/>
    </location>
    <ligand>
        <name>GTP</name>
        <dbReference type="ChEBI" id="CHEBI:37565"/>
    </ligand>
</feature>
<evidence type="ECO:0000256" key="8">
    <source>
        <dbReference type="ARBA" id="ARBA00023134"/>
    </source>
</evidence>
<dbReference type="InterPro" id="IPR036144">
    <property type="entry name" value="RibA-like_sf"/>
</dbReference>
<feature type="binding site" evidence="11">
    <location>
        <position position="113"/>
    </location>
    <ligand>
        <name>GTP</name>
        <dbReference type="ChEBI" id="CHEBI:37565"/>
    </ligand>
</feature>
<evidence type="ECO:0000256" key="6">
    <source>
        <dbReference type="ARBA" id="ARBA00022801"/>
    </source>
</evidence>
<keyword evidence="6 11" id="KW-0378">Hydrolase</keyword>
<dbReference type="InterPro" id="IPR032677">
    <property type="entry name" value="GTP_cyclohydro_II"/>
</dbReference>
<dbReference type="GO" id="GO:0008686">
    <property type="term" value="F:3,4-dihydroxy-2-butanone-4-phosphate synthase activity"/>
    <property type="evidence" value="ECO:0007669"/>
    <property type="project" value="TreeGrafter"/>
</dbReference>
<keyword evidence="3 11" id="KW-0686">Riboflavin biosynthesis</keyword>
<keyword evidence="5 11" id="KW-0547">Nucleotide-binding</keyword>
<comment type="similarity">
    <text evidence="2">In the N-terminal section; belongs to the DHBP synthase family.</text>
</comment>
<feature type="binding site" evidence="11">
    <location>
        <position position="53"/>
    </location>
    <ligand>
        <name>Zn(2+)</name>
        <dbReference type="ChEBI" id="CHEBI:29105"/>
        <note>catalytic</note>
    </ligand>
</feature>
<dbReference type="FunFam" id="3.40.50.10990:FF:000001">
    <property type="entry name" value="Riboflavin biosynthesis protein RibBA"/>
    <property type="match status" value="1"/>
</dbReference>
<dbReference type="EMBL" id="PEVY01000093">
    <property type="protein sequence ID" value="PIU74763.1"/>
    <property type="molecule type" value="Genomic_DNA"/>
</dbReference>
<dbReference type="SUPFAM" id="SSF142695">
    <property type="entry name" value="RibA-like"/>
    <property type="match status" value="1"/>
</dbReference>
<dbReference type="NCBIfam" id="NF001591">
    <property type="entry name" value="PRK00393.1"/>
    <property type="match status" value="1"/>
</dbReference>
<evidence type="ECO:0000256" key="2">
    <source>
        <dbReference type="ARBA" id="ARBA00005520"/>
    </source>
</evidence>
<evidence type="ECO:0000256" key="1">
    <source>
        <dbReference type="ARBA" id="ARBA00004853"/>
    </source>
</evidence>
<dbReference type="InterPro" id="IPR000926">
    <property type="entry name" value="RibA"/>
</dbReference>
<evidence type="ECO:0000256" key="7">
    <source>
        <dbReference type="ARBA" id="ARBA00022833"/>
    </source>
</evidence>
<feature type="binding site" evidence="11">
    <location>
        <position position="153"/>
    </location>
    <ligand>
        <name>GTP</name>
        <dbReference type="ChEBI" id="CHEBI:37565"/>
    </ligand>
</feature>
<dbReference type="UniPathway" id="UPA00275">
    <property type="reaction ID" value="UER00400"/>
</dbReference>
<feature type="binding site" evidence="11">
    <location>
        <begin position="91"/>
        <end position="93"/>
    </location>
    <ligand>
        <name>GTP</name>
        <dbReference type="ChEBI" id="CHEBI:37565"/>
    </ligand>
</feature>
<dbReference type="GO" id="GO:0008270">
    <property type="term" value="F:zinc ion binding"/>
    <property type="evidence" value="ECO:0007669"/>
    <property type="project" value="UniProtKB-UniRule"/>
</dbReference>
<dbReference type="GO" id="GO:0003935">
    <property type="term" value="F:GTP cyclohydrolase II activity"/>
    <property type="evidence" value="ECO:0007669"/>
    <property type="project" value="UniProtKB-UniRule"/>
</dbReference>
<comment type="pathway">
    <text evidence="1 11">Cofactor biosynthesis; riboflavin biosynthesis; 5-amino-6-(D-ribitylamino)uracil from GTP: step 1/4.</text>
</comment>
<protein>
    <recommendedName>
        <fullName evidence="11">GTP cyclohydrolase-2</fullName>
        <ecNumber evidence="11">3.5.4.25</ecNumber>
    </recommendedName>
    <alternativeName>
        <fullName evidence="11">GTP cyclohydrolase II</fullName>
    </alternativeName>
</protein>
<feature type="binding site" evidence="11">
    <location>
        <begin position="48"/>
        <end position="52"/>
    </location>
    <ligand>
        <name>GTP</name>
        <dbReference type="ChEBI" id="CHEBI:37565"/>
    </ligand>
</feature>
<sequence length="196" mass="22332">MSFKKIITVKLPSKYGNFRLLAYQNSDQKYHLALVMGKPANKENVLVRIHSSCITGDIFSSSRCDCGQQLKKAMKLIAQKGEGIIIYLFQEGRGIGLINKLRAYKLQEQGLDTYDANTALGLPPDNRTYEMVKTILKDIKVKSIKLISNNPDKFNQLRSLNLKINGAIPLEIRPTKYNHQYLLTKKIKFGHTLKYL</sequence>
<dbReference type="CDD" id="cd00641">
    <property type="entry name" value="GTP_cyclohydro2"/>
    <property type="match status" value="1"/>
</dbReference>
<accession>A0A2M7AW35</accession>
<dbReference type="NCBIfam" id="TIGR00505">
    <property type="entry name" value="ribA"/>
    <property type="match status" value="1"/>
</dbReference>
<dbReference type="Gene3D" id="3.40.50.10990">
    <property type="entry name" value="GTP cyclohydrolase II"/>
    <property type="match status" value="1"/>
</dbReference>
<feature type="binding site" evidence="11">
    <location>
        <position position="148"/>
    </location>
    <ligand>
        <name>GTP</name>
        <dbReference type="ChEBI" id="CHEBI:37565"/>
    </ligand>
</feature>